<protein>
    <submittedName>
        <fullName evidence="4">Por secretion system C-terminal sorting domain-containing protein</fullName>
    </submittedName>
</protein>
<name>A0A1G8KM17_9FLAO</name>
<evidence type="ECO:0000256" key="1">
    <source>
        <dbReference type="ARBA" id="ARBA00022729"/>
    </source>
</evidence>
<keyword evidence="5" id="KW-1185">Reference proteome</keyword>
<gene>
    <name evidence="4" type="ORF">SAMN04489796_11149</name>
</gene>
<sequence length="320" mass="34506">MNKTTLNLVLTFICLCFLSVTYAQENNAIACADGIDNDGDGLIDCADDDCLDFSDNACEICTDGITFADVVIEYQSGCTFIDPEPNGSLGISDYDGSLEDSPTFVALGQGGFIKLGFTDNLLSNSGTDDIDVWVFEIGPNVEPIKLAIRPVDSYTETQLIEQGIPDEDSDGFYEIGEIGGSTNGIDIDNILVGYAQGSLKFDAIEIKDIPDGTCGGTTPGADIDAVCALFSLPLNTQDFLFDAISVNVHPNPFSDNVTIQYNTSIVDPVLFEIYNTHGQRLLNGSIKNNEKLSLNNLQSGLYYLSLTTNSQTITKKILKM</sequence>
<dbReference type="EMBL" id="FNCZ01000011">
    <property type="protein sequence ID" value="SDI44473.1"/>
    <property type="molecule type" value="Genomic_DNA"/>
</dbReference>
<dbReference type="RefSeq" id="WP_092470602.1">
    <property type="nucleotide sequence ID" value="NZ_FNCZ01000011.1"/>
</dbReference>
<feature type="domain" description="Secretion system C-terminal sorting" evidence="3">
    <location>
        <begin position="248"/>
        <end position="317"/>
    </location>
</feature>
<dbReference type="NCBIfam" id="TIGR04183">
    <property type="entry name" value="Por_Secre_tail"/>
    <property type="match status" value="1"/>
</dbReference>
<evidence type="ECO:0000313" key="4">
    <source>
        <dbReference type="EMBL" id="SDI44473.1"/>
    </source>
</evidence>
<evidence type="ECO:0000313" key="5">
    <source>
        <dbReference type="Proteomes" id="UP000199492"/>
    </source>
</evidence>
<accession>A0A1G8KM17</accession>
<dbReference type="Pfam" id="PF18962">
    <property type="entry name" value="Por_Secre_tail"/>
    <property type="match status" value="1"/>
</dbReference>
<dbReference type="AlphaFoldDB" id="A0A1G8KM17"/>
<reference evidence="5" key="1">
    <citation type="submission" date="2016-10" db="EMBL/GenBank/DDBJ databases">
        <authorList>
            <person name="Varghese N."/>
            <person name="Submissions S."/>
        </authorList>
    </citation>
    <scope>NUCLEOTIDE SEQUENCE [LARGE SCALE GENOMIC DNA]</scope>
    <source>
        <strain evidence="5">DSM 15363</strain>
    </source>
</reference>
<keyword evidence="1 2" id="KW-0732">Signal</keyword>
<feature type="chain" id="PRO_5011501010" evidence="2">
    <location>
        <begin position="24"/>
        <end position="320"/>
    </location>
</feature>
<dbReference type="STRING" id="262004.SAMN04489796_11149"/>
<dbReference type="InterPro" id="IPR026444">
    <property type="entry name" value="Secre_tail"/>
</dbReference>
<dbReference type="Proteomes" id="UP000199492">
    <property type="component" value="Unassembled WGS sequence"/>
</dbReference>
<proteinExistence type="predicted"/>
<evidence type="ECO:0000259" key="3">
    <source>
        <dbReference type="Pfam" id="PF18962"/>
    </source>
</evidence>
<organism evidence="4 5">
    <name type="scientific">Winogradskyella thalassocola</name>
    <dbReference type="NCBI Taxonomy" id="262004"/>
    <lineage>
        <taxon>Bacteria</taxon>
        <taxon>Pseudomonadati</taxon>
        <taxon>Bacteroidota</taxon>
        <taxon>Flavobacteriia</taxon>
        <taxon>Flavobacteriales</taxon>
        <taxon>Flavobacteriaceae</taxon>
        <taxon>Winogradskyella</taxon>
    </lineage>
</organism>
<evidence type="ECO:0000256" key="2">
    <source>
        <dbReference type="SAM" id="SignalP"/>
    </source>
</evidence>
<dbReference type="OrthoDB" id="1288696at2"/>
<feature type="signal peptide" evidence="2">
    <location>
        <begin position="1"/>
        <end position="23"/>
    </location>
</feature>